<name>A0AAV5WCS0_9BILA</name>
<evidence type="ECO:0000313" key="2">
    <source>
        <dbReference type="EMBL" id="GMT28420.1"/>
    </source>
</evidence>
<gene>
    <name evidence="2" type="ORF">PFISCL1PPCAC_19717</name>
</gene>
<organism evidence="2 3">
    <name type="scientific">Pristionchus fissidentatus</name>
    <dbReference type="NCBI Taxonomy" id="1538716"/>
    <lineage>
        <taxon>Eukaryota</taxon>
        <taxon>Metazoa</taxon>
        <taxon>Ecdysozoa</taxon>
        <taxon>Nematoda</taxon>
        <taxon>Chromadorea</taxon>
        <taxon>Rhabditida</taxon>
        <taxon>Rhabditina</taxon>
        <taxon>Diplogasteromorpha</taxon>
        <taxon>Diplogasteroidea</taxon>
        <taxon>Neodiplogasteridae</taxon>
        <taxon>Pristionchus</taxon>
    </lineage>
</organism>
<evidence type="ECO:0000313" key="3">
    <source>
        <dbReference type="Proteomes" id="UP001432322"/>
    </source>
</evidence>
<evidence type="ECO:0000256" key="1">
    <source>
        <dbReference type="SAM" id="Phobius"/>
    </source>
</evidence>
<accession>A0AAV5WCS0</accession>
<comment type="caution">
    <text evidence="2">The sequence shown here is derived from an EMBL/GenBank/DDBJ whole genome shotgun (WGS) entry which is preliminary data.</text>
</comment>
<keyword evidence="1" id="KW-0472">Membrane</keyword>
<keyword evidence="1" id="KW-1133">Transmembrane helix</keyword>
<keyword evidence="1" id="KW-0812">Transmembrane</keyword>
<proteinExistence type="predicted"/>
<feature type="transmembrane region" description="Helical" evidence="1">
    <location>
        <begin position="18"/>
        <end position="39"/>
    </location>
</feature>
<sequence>IQICSLFNTLASVVKKSVYGIIALELGAAGSAILAFSWLRRSEKSRHYLYTNFPSAAGLYYWAEDSVSFGQKTGTRLRLGDLRRWTKSDTDTSETD</sequence>
<dbReference type="EMBL" id="BTSY01000005">
    <property type="protein sequence ID" value="GMT28420.1"/>
    <property type="molecule type" value="Genomic_DNA"/>
</dbReference>
<feature type="non-terminal residue" evidence="2">
    <location>
        <position position="1"/>
    </location>
</feature>
<reference evidence="2" key="1">
    <citation type="submission" date="2023-10" db="EMBL/GenBank/DDBJ databases">
        <title>Genome assembly of Pristionchus species.</title>
        <authorList>
            <person name="Yoshida K."/>
            <person name="Sommer R.J."/>
        </authorList>
    </citation>
    <scope>NUCLEOTIDE SEQUENCE</scope>
    <source>
        <strain evidence="2">RS5133</strain>
    </source>
</reference>
<dbReference type="AlphaFoldDB" id="A0AAV5WCS0"/>
<protein>
    <submittedName>
        <fullName evidence="2">Uncharacterized protein</fullName>
    </submittedName>
</protein>
<dbReference type="Proteomes" id="UP001432322">
    <property type="component" value="Unassembled WGS sequence"/>
</dbReference>
<keyword evidence="3" id="KW-1185">Reference proteome</keyword>